<evidence type="ECO:0000256" key="2">
    <source>
        <dbReference type="SAM" id="Phobius"/>
    </source>
</evidence>
<feature type="compositionally biased region" description="Gly residues" evidence="1">
    <location>
        <begin position="410"/>
        <end position="424"/>
    </location>
</feature>
<comment type="caution">
    <text evidence="3">The sequence shown here is derived from an EMBL/GenBank/DDBJ whole genome shotgun (WGS) entry which is preliminary data.</text>
</comment>
<evidence type="ECO:0000256" key="1">
    <source>
        <dbReference type="SAM" id="MobiDB-lite"/>
    </source>
</evidence>
<gene>
    <name evidence="3" type="ORF">M2272_004941</name>
</gene>
<keyword evidence="2" id="KW-1133">Transmembrane helix</keyword>
<reference evidence="3 4" key="1">
    <citation type="submission" date="2023-04" db="EMBL/GenBank/DDBJ databases">
        <title>Forest soil microbial communities from Buena Vista Peninsula, Colon Province, Panama.</title>
        <authorList>
            <person name="Bouskill N."/>
        </authorList>
    </citation>
    <scope>NUCLEOTIDE SEQUENCE [LARGE SCALE GENOMIC DNA]</scope>
    <source>
        <strain evidence="3 4">AC80</strain>
    </source>
</reference>
<proteinExistence type="predicted"/>
<feature type="region of interest" description="Disordered" evidence="1">
    <location>
        <begin position="383"/>
        <end position="424"/>
    </location>
</feature>
<protein>
    <recommendedName>
        <fullName evidence="5">PE-PGRS family protein</fullName>
    </recommendedName>
</protein>
<organism evidence="3 4">
    <name type="scientific">Mycolicibacterium frederiksbergense</name>
    <dbReference type="NCBI Taxonomy" id="117567"/>
    <lineage>
        <taxon>Bacteria</taxon>
        <taxon>Bacillati</taxon>
        <taxon>Actinomycetota</taxon>
        <taxon>Actinomycetes</taxon>
        <taxon>Mycobacteriales</taxon>
        <taxon>Mycobacteriaceae</taxon>
        <taxon>Mycolicibacterium</taxon>
    </lineage>
</organism>
<feature type="transmembrane region" description="Helical" evidence="2">
    <location>
        <begin position="96"/>
        <end position="115"/>
    </location>
</feature>
<dbReference type="EMBL" id="JARXVE010000010">
    <property type="protein sequence ID" value="MDH6198282.1"/>
    <property type="molecule type" value="Genomic_DNA"/>
</dbReference>
<name>A0ABT6L5P7_9MYCO</name>
<evidence type="ECO:0000313" key="4">
    <source>
        <dbReference type="Proteomes" id="UP001160130"/>
    </source>
</evidence>
<accession>A0ABT6L5P7</accession>
<evidence type="ECO:0008006" key="5">
    <source>
        <dbReference type="Google" id="ProtNLM"/>
    </source>
</evidence>
<dbReference type="Proteomes" id="UP001160130">
    <property type="component" value="Unassembled WGS sequence"/>
</dbReference>
<sequence>MQLSSFQNPVALWADVLGTAGGNVVGLAGQWLEDPAPILTQIIANQIHSLGVLATAGNSLAKGLANAFNPENSSSVPAILRKASEQIAAGQFEDGFLTAFSTVVMLGFPIMMAAGQVWPAISQPFKNLANLVDGSLFPLLMGVGLGMLVPFEPLLHVAGRTIEDAVSAVKAMDLVTLASTVINAPAALTGAFLNGYIDPQYHFLYPGLLSAPPGSTGSLSGILSAIGNLADLIKTPGTDRHDLGGALTGLAGIIGGIFGVSQANRSAPQDIAADTVLADGPAALPSASPKAITLSLDTGTALKAPAEKVVAEKVVVEAPAERAPVVEAPAEKAPVVEAPADTVTEKADSVVQISPKITVGKVGTAKANAELKQAADTVGKQLNSTAKKVSDGLKNGFAKTTKKTADSGASSGGGAGAGSSGSSE</sequence>
<evidence type="ECO:0000313" key="3">
    <source>
        <dbReference type="EMBL" id="MDH6198282.1"/>
    </source>
</evidence>
<keyword evidence="2" id="KW-0472">Membrane</keyword>
<feature type="transmembrane region" description="Helical" evidence="2">
    <location>
        <begin position="135"/>
        <end position="155"/>
    </location>
</feature>
<keyword evidence="2" id="KW-0812">Transmembrane</keyword>
<keyword evidence="4" id="KW-1185">Reference proteome</keyword>